<keyword evidence="5 7" id="KW-0119">Carbohydrate metabolism</keyword>
<evidence type="ECO:0000256" key="10">
    <source>
        <dbReference type="PIRSR" id="PIRSR004682-3"/>
    </source>
</evidence>
<evidence type="ECO:0000256" key="7">
    <source>
        <dbReference type="PIRNR" id="PIRNR004682"/>
    </source>
</evidence>
<dbReference type="PANTHER" id="PTHR42891:SF1">
    <property type="entry name" value="D-GLYCERO-BETA-D-MANNO-HEPTOSE-1,7-BISPHOSPHATE 7-PHOSPHATASE"/>
    <property type="match status" value="1"/>
</dbReference>
<feature type="active site" description="Proton donor" evidence="8">
    <location>
        <position position="13"/>
    </location>
</feature>
<keyword evidence="13" id="KW-1185">Reference proteome</keyword>
<keyword evidence="2 7" id="KW-0963">Cytoplasm</keyword>
<sequence length="182" mass="19735">MSERQRCAFLDRDGTLIEERNYLSDPNQAVLLPGVAQGLKALSAQGFRLIVLTNQSGIGRGYFTETAALSVNQRIDDMLRIQGIDIAAFYLCPHAPEALCHCRKPMPGLVEQASSAFMIDLPTSIMIGDKDTDLLLAANLGMRGFLVSSGHADTHLPWALSQGFEVFPDIASIARSLDNGVT</sequence>
<dbReference type="EMBL" id="AWGB01000059">
    <property type="protein sequence ID" value="ESQ85454.1"/>
    <property type="molecule type" value="Genomic_DNA"/>
</dbReference>
<dbReference type="GO" id="GO:0005975">
    <property type="term" value="P:carbohydrate metabolic process"/>
    <property type="evidence" value="ECO:0007669"/>
    <property type="project" value="InterPro"/>
</dbReference>
<feature type="binding site" evidence="11">
    <location>
        <position position="129"/>
    </location>
    <ligand>
        <name>Mg(2+)</name>
        <dbReference type="ChEBI" id="CHEBI:18420"/>
    </ligand>
</feature>
<feature type="site" description="Stabilizes the phosphoryl group" evidence="10">
    <location>
        <position position="104"/>
    </location>
</feature>
<evidence type="ECO:0000256" key="2">
    <source>
        <dbReference type="ARBA" id="ARBA00022490"/>
    </source>
</evidence>
<feature type="binding site" evidence="9">
    <location>
        <begin position="103"/>
        <end position="104"/>
    </location>
    <ligand>
        <name>substrate</name>
    </ligand>
</feature>
<feature type="binding site" evidence="11">
    <location>
        <position position="102"/>
    </location>
    <ligand>
        <name>Zn(2+)</name>
        <dbReference type="ChEBI" id="CHEBI:29105"/>
    </ligand>
</feature>
<keyword evidence="3 11" id="KW-0479">Metal-binding</keyword>
<evidence type="ECO:0000256" key="9">
    <source>
        <dbReference type="PIRSR" id="PIRSR004682-2"/>
    </source>
</evidence>
<dbReference type="RefSeq" id="WP_018083584.1">
    <property type="nucleotide sequence ID" value="NZ_AQWM01000036.1"/>
</dbReference>
<dbReference type="OrthoDB" id="9814110at2"/>
<dbReference type="InterPro" id="IPR006543">
    <property type="entry name" value="Histidinol-phos"/>
</dbReference>
<feature type="binding site" evidence="9">
    <location>
        <begin position="19"/>
        <end position="22"/>
    </location>
    <ligand>
        <name>substrate</name>
    </ligand>
</feature>
<comment type="subcellular location">
    <subcellularLocation>
        <location evidence="1 7">Cytoplasm</location>
    </subcellularLocation>
</comment>
<dbReference type="InterPro" id="IPR004446">
    <property type="entry name" value="Heptose_bisP_phosphatase"/>
</dbReference>
<evidence type="ECO:0000256" key="4">
    <source>
        <dbReference type="ARBA" id="ARBA00022801"/>
    </source>
</evidence>
<protein>
    <recommendedName>
        <fullName evidence="6 7">D,D-heptose 1,7-bisphosphate phosphatase</fullName>
        <ecNumber evidence="7">3.1.3.-</ecNumber>
    </recommendedName>
</protein>
<evidence type="ECO:0000313" key="13">
    <source>
        <dbReference type="Proteomes" id="UP000017837"/>
    </source>
</evidence>
<feature type="site" description="Stabilizes the phosphoryl group" evidence="10">
    <location>
        <position position="53"/>
    </location>
</feature>
<dbReference type="PATRIC" id="fig|1121022.4.peg.3854"/>
<comment type="similarity">
    <text evidence="7">Belongs to the gmhB family.</text>
</comment>
<feature type="binding site" evidence="11">
    <location>
        <position position="100"/>
    </location>
    <ligand>
        <name>Zn(2+)</name>
        <dbReference type="ChEBI" id="CHEBI:29105"/>
    </ligand>
</feature>
<dbReference type="GO" id="GO:0046872">
    <property type="term" value="F:metal ion binding"/>
    <property type="evidence" value="ECO:0007669"/>
    <property type="project" value="UniProtKB-KW"/>
</dbReference>
<gene>
    <name evidence="12" type="ORF">ABENE_18840</name>
</gene>
<evidence type="ECO:0000256" key="1">
    <source>
        <dbReference type="ARBA" id="ARBA00004496"/>
    </source>
</evidence>
<feature type="binding site" evidence="11">
    <location>
        <position position="11"/>
    </location>
    <ligand>
        <name>Mg(2+)</name>
        <dbReference type="ChEBI" id="CHEBI:18420"/>
    </ligand>
</feature>
<evidence type="ECO:0000256" key="5">
    <source>
        <dbReference type="ARBA" id="ARBA00023277"/>
    </source>
</evidence>
<feature type="binding site" evidence="11">
    <location>
        <position position="94"/>
    </location>
    <ligand>
        <name>Zn(2+)</name>
        <dbReference type="ChEBI" id="CHEBI:29105"/>
    </ligand>
</feature>
<dbReference type="InterPro" id="IPR006549">
    <property type="entry name" value="HAD-SF_hydro_IIIA"/>
</dbReference>
<dbReference type="InterPro" id="IPR023214">
    <property type="entry name" value="HAD_sf"/>
</dbReference>
<dbReference type="AlphaFoldDB" id="V4PE74"/>
<evidence type="ECO:0000256" key="6">
    <source>
        <dbReference type="ARBA" id="ARBA00031828"/>
    </source>
</evidence>
<reference evidence="12 13" key="1">
    <citation type="journal article" date="2014" name="Nature">
        <title>Sequential evolution of bacterial morphology by co-option of a developmental regulator.</title>
        <authorList>
            <person name="Jiang C."/>
            <person name="Brown P.J."/>
            <person name="Ducret A."/>
            <person name="Brun Y.V."/>
        </authorList>
    </citation>
    <scope>NUCLEOTIDE SEQUENCE [LARGE SCALE GENOMIC DNA]</scope>
    <source>
        <strain evidence="12 13">DSM 16100</strain>
    </source>
</reference>
<dbReference type="PIRSF" id="PIRSF004682">
    <property type="entry name" value="GmhB"/>
    <property type="match status" value="1"/>
</dbReference>
<keyword evidence="4 7" id="KW-0378">Hydrolase</keyword>
<dbReference type="InterPro" id="IPR036412">
    <property type="entry name" value="HAD-like_sf"/>
</dbReference>
<dbReference type="Proteomes" id="UP000017837">
    <property type="component" value="Unassembled WGS sequence"/>
</dbReference>
<feature type="binding site" evidence="9">
    <location>
        <position position="130"/>
    </location>
    <ligand>
        <name>substrate</name>
    </ligand>
</feature>
<feature type="binding site" evidence="11">
    <location>
        <position position="92"/>
    </location>
    <ligand>
        <name>Zn(2+)</name>
        <dbReference type="ChEBI" id="CHEBI:29105"/>
    </ligand>
</feature>
<feature type="binding site" evidence="11">
    <location>
        <position position="13"/>
    </location>
    <ligand>
        <name>Mg(2+)</name>
        <dbReference type="ChEBI" id="CHEBI:18420"/>
    </ligand>
</feature>
<dbReference type="NCBIfam" id="TIGR01656">
    <property type="entry name" value="Histidinol-ppas"/>
    <property type="match status" value="1"/>
</dbReference>
<feature type="site" description="Contributes to substrate recognition" evidence="10">
    <location>
        <position position="103"/>
    </location>
</feature>
<evidence type="ECO:0000256" key="8">
    <source>
        <dbReference type="PIRSR" id="PIRSR004682-1"/>
    </source>
</evidence>
<dbReference type="GO" id="GO:0016791">
    <property type="term" value="F:phosphatase activity"/>
    <property type="evidence" value="ECO:0007669"/>
    <property type="project" value="InterPro"/>
</dbReference>
<evidence type="ECO:0000256" key="3">
    <source>
        <dbReference type="ARBA" id="ARBA00022723"/>
    </source>
</evidence>
<comment type="cofactor">
    <cofactor evidence="11">
        <name>Mg(2+)</name>
        <dbReference type="ChEBI" id="CHEBI:18420"/>
    </cofactor>
</comment>
<keyword evidence="11" id="KW-0862">Zinc</keyword>
<comment type="caution">
    <text evidence="12">The sequence shown here is derived from an EMBL/GenBank/DDBJ whole genome shotgun (WGS) entry which is preliminary data.</text>
</comment>
<accession>V4PE74</accession>
<keyword evidence="11" id="KW-0460">Magnesium</keyword>
<dbReference type="STRING" id="1121022.GCA_000376105_03894"/>
<dbReference type="CDD" id="cd07503">
    <property type="entry name" value="HAD_HisB-N"/>
    <property type="match status" value="1"/>
</dbReference>
<dbReference type="SUPFAM" id="SSF56784">
    <property type="entry name" value="HAD-like"/>
    <property type="match status" value="1"/>
</dbReference>
<proteinExistence type="inferred from homology"/>
<dbReference type="EC" id="3.1.3.-" evidence="7"/>
<feature type="binding site" evidence="9">
    <location>
        <begin position="53"/>
        <end position="56"/>
    </location>
    <ligand>
        <name>substrate</name>
    </ligand>
</feature>
<dbReference type="PANTHER" id="PTHR42891">
    <property type="entry name" value="D-GLYCERO-BETA-D-MANNO-HEPTOSE-1,7-BISPHOSPHATE 7-PHOSPHATASE"/>
    <property type="match status" value="1"/>
</dbReference>
<organism evidence="12 13">
    <name type="scientific">Asticcacaulis benevestitus DSM 16100 = ATCC BAA-896</name>
    <dbReference type="NCBI Taxonomy" id="1121022"/>
    <lineage>
        <taxon>Bacteria</taxon>
        <taxon>Pseudomonadati</taxon>
        <taxon>Pseudomonadota</taxon>
        <taxon>Alphaproteobacteria</taxon>
        <taxon>Caulobacterales</taxon>
        <taxon>Caulobacteraceae</taxon>
        <taxon>Asticcacaulis</taxon>
    </lineage>
</organism>
<dbReference type="eggNOG" id="COG0241">
    <property type="taxonomic scope" value="Bacteria"/>
</dbReference>
<feature type="binding site" evidence="9">
    <location>
        <begin position="11"/>
        <end position="13"/>
    </location>
    <ligand>
        <name>substrate</name>
    </ligand>
</feature>
<dbReference type="NCBIfam" id="TIGR01662">
    <property type="entry name" value="HAD-SF-IIIA"/>
    <property type="match status" value="1"/>
</dbReference>
<name>V4PE74_9CAUL</name>
<evidence type="ECO:0000313" key="12">
    <source>
        <dbReference type="EMBL" id="ESQ85454.1"/>
    </source>
</evidence>
<feature type="active site" description="Nucleophile" evidence="8">
    <location>
        <position position="11"/>
    </location>
</feature>
<evidence type="ECO:0000256" key="11">
    <source>
        <dbReference type="PIRSR" id="PIRSR004682-4"/>
    </source>
</evidence>
<dbReference type="Gene3D" id="3.40.50.1000">
    <property type="entry name" value="HAD superfamily/HAD-like"/>
    <property type="match status" value="1"/>
</dbReference>
<dbReference type="GO" id="GO:0005737">
    <property type="term" value="C:cytoplasm"/>
    <property type="evidence" value="ECO:0007669"/>
    <property type="project" value="UniProtKB-SubCell"/>
</dbReference>
<comment type="cofactor">
    <cofactor evidence="11">
        <name>Zn(2+)</name>
        <dbReference type="ChEBI" id="CHEBI:29105"/>
    </cofactor>
</comment>
<dbReference type="Pfam" id="PF13242">
    <property type="entry name" value="Hydrolase_like"/>
    <property type="match status" value="1"/>
</dbReference>
<feature type="binding site" evidence="11">
    <location>
        <position position="130"/>
    </location>
    <ligand>
        <name>Mg(2+)</name>
        <dbReference type="ChEBI" id="CHEBI:18420"/>
    </ligand>
</feature>